<dbReference type="EMBL" id="CP109617">
    <property type="protein sequence ID" value="WED55667.1"/>
    <property type="molecule type" value="Genomic_DNA"/>
</dbReference>
<reference evidence="1 2" key="1">
    <citation type="submission" date="2022-10" db="EMBL/GenBank/DDBJ databases">
        <title>Complete genome sequence of Exiguobacterium profundum TSS-3 isolated from an extremely saline-alkaline spring located in Ixtapa, Chiapas-Mexico.</title>
        <authorList>
            <person name="Rincon-Rosales R."/>
            <person name="Rogel M.A."/>
            <person name="Rincon-Molina C.I."/>
            <person name="Guerrero G."/>
            <person name="Manzano-Gomez L.A."/>
            <person name="Lopez-Lopez A."/>
            <person name="Rincon Molina F.A."/>
            <person name="Martinez-Romero E."/>
        </authorList>
    </citation>
    <scope>NUCLEOTIDE SEQUENCE [LARGE SCALE GENOMIC DNA]</scope>
    <source>
        <strain evidence="1 2">TSS-3</strain>
    </source>
</reference>
<evidence type="ECO:0000313" key="1">
    <source>
        <dbReference type="EMBL" id="WED55667.1"/>
    </source>
</evidence>
<keyword evidence="2" id="KW-1185">Reference proteome</keyword>
<dbReference type="SUPFAM" id="SSF159121">
    <property type="entry name" value="BC4932-like"/>
    <property type="match status" value="1"/>
</dbReference>
<dbReference type="Proteomes" id="UP001219957">
    <property type="component" value="Chromosome"/>
</dbReference>
<dbReference type="InterPro" id="IPR006542">
    <property type="entry name" value="DUF1093"/>
</dbReference>
<organism evidence="1 2">
    <name type="scientific">Exiguobacterium profundum</name>
    <dbReference type="NCBI Taxonomy" id="307643"/>
    <lineage>
        <taxon>Bacteria</taxon>
        <taxon>Bacillati</taxon>
        <taxon>Bacillota</taxon>
        <taxon>Bacilli</taxon>
        <taxon>Bacillales</taxon>
        <taxon>Bacillales Family XII. Incertae Sedis</taxon>
        <taxon>Exiguobacterium</taxon>
    </lineage>
</organism>
<dbReference type="Pfam" id="PF06486">
    <property type="entry name" value="DUF1093"/>
    <property type="match status" value="1"/>
</dbReference>
<accession>A0ABY8B406</accession>
<proteinExistence type="predicted"/>
<protein>
    <submittedName>
        <fullName evidence="1">YxeA family protein</fullName>
    </submittedName>
</protein>
<gene>
    <name evidence="1" type="ORF">OE059_02090</name>
</gene>
<dbReference type="Gene3D" id="2.40.50.480">
    <property type="match status" value="1"/>
</dbReference>
<dbReference type="InterPro" id="IPR036166">
    <property type="entry name" value="YxeA-like_sf"/>
</dbReference>
<evidence type="ECO:0000313" key="2">
    <source>
        <dbReference type="Proteomes" id="UP001219957"/>
    </source>
</evidence>
<sequence length="119" mass="13496">MKRNLVAILLIGILLVVGWRYVDPNRLLADVYYVKVPSAEVATQTSSGYRYDLIGYDEDGKKRPLSIATSGLLPEGNYLRVFVKEEDAEVTDYEQVNVLDVPEQLKEEQEEDNSEPSFP</sequence>
<dbReference type="NCBIfam" id="TIGR01655">
    <property type="entry name" value="yxeA_fam"/>
    <property type="match status" value="1"/>
</dbReference>
<dbReference type="RefSeq" id="WP_078147681.1">
    <property type="nucleotide sequence ID" value="NZ_CAXPIM010000105.1"/>
</dbReference>
<name>A0ABY8B406_9BACL</name>
<dbReference type="PANTHER" id="PTHR36433">
    <property type="entry name" value="HYPOTHETICAL CYTOSOLIC PROTEIN"/>
    <property type="match status" value="1"/>
</dbReference>
<dbReference type="PANTHER" id="PTHR36433:SF2">
    <property type="entry name" value="YXEA FAMILY PROTEIN"/>
    <property type="match status" value="1"/>
</dbReference>